<organism evidence="2 3">
    <name type="scientific">Paenibacillus harenae</name>
    <dbReference type="NCBI Taxonomy" id="306543"/>
    <lineage>
        <taxon>Bacteria</taxon>
        <taxon>Bacillati</taxon>
        <taxon>Bacillota</taxon>
        <taxon>Bacilli</taxon>
        <taxon>Bacillales</taxon>
        <taxon>Paenibacillaceae</taxon>
        <taxon>Paenibacillus</taxon>
    </lineage>
</organism>
<dbReference type="InterPro" id="IPR000182">
    <property type="entry name" value="GNAT_dom"/>
</dbReference>
<dbReference type="InterPro" id="IPR051531">
    <property type="entry name" value="N-acetyltransferase"/>
</dbReference>
<keyword evidence="3" id="KW-1185">Reference proteome</keyword>
<dbReference type="PANTHER" id="PTHR43792">
    <property type="entry name" value="GNAT FAMILY, PUTATIVE (AFU_ORTHOLOGUE AFUA_3G00765)-RELATED-RELATED"/>
    <property type="match status" value="1"/>
</dbReference>
<comment type="caution">
    <text evidence="2">The sequence shown here is derived from an EMBL/GenBank/DDBJ whole genome shotgun (WGS) entry which is preliminary data.</text>
</comment>
<protein>
    <submittedName>
        <fullName evidence="2">RimJ/RimL family protein N-acetyltransferase</fullName>
    </submittedName>
</protein>
<dbReference type="InterPro" id="IPR016181">
    <property type="entry name" value="Acyl_CoA_acyltransferase"/>
</dbReference>
<proteinExistence type="predicted"/>
<feature type="domain" description="N-acetyltransferase" evidence="1">
    <location>
        <begin position="10"/>
        <end position="175"/>
    </location>
</feature>
<reference evidence="2 3" key="1">
    <citation type="submission" date="2023-07" db="EMBL/GenBank/DDBJ databases">
        <title>Sorghum-associated microbial communities from plants grown in Nebraska, USA.</title>
        <authorList>
            <person name="Schachtman D."/>
        </authorList>
    </citation>
    <scope>NUCLEOTIDE SEQUENCE [LARGE SCALE GENOMIC DNA]</scope>
    <source>
        <strain evidence="2 3">CC482</strain>
    </source>
</reference>
<name>A0ABT9U8T5_PAEHA</name>
<accession>A0ABT9U8T5</accession>
<dbReference type="RefSeq" id="WP_307208083.1">
    <property type="nucleotide sequence ID" value="NZ_JAUSSU010000015.1"/>
</dbReference>
<dbReference type="SUPFAM" id="SSF55729">
    <property type="entry name" value="Acyl-CoA N-acyltransferases (Nat)"/>
    <property type="match status" value="1"/>
</dbReference>
<evidence type="ECO:0000313" key="3">
    <source>
        <dbReference type="Proteomes" id="UP001229346"/>
    </source>
</evidence>
<dbReference type="EMBL" id="JAUSSU010000015">
    <property type="protein sequence ID" value="MDQ0116059.1"/>
    <property type="molecule type" value="Genomic_DNA"/>
</dbReference>
<gene>
    <name evidence="2" type="ORF">J2T15_005535</name>
</gene>
<sequence>MIRKLETDRLLLRPFELSDANKVRLLAGDKDVASTTLAIPHPYPDGAAEQWIEAALQAAENGDRYAFAVVRKEDEELVGNMSIGIARHHNRAELAYWIGKPYWGQGYATEAARRMVQFGFEELELNRIHAAAMTKNPASYKVMINVGMKYEGTFPQHIMKWGQYEDLVFYGMMRTDLPKQMTFFI</sequence>
<dbReference type="Gene3D" id="3.40.630.30">
    <property type="match status" value="1"/>
</dbReference>
<dbReference type="PROSITE" id="PS51186">
    <property type="entry name" value="GNAT"/>
    <property type="match status" value="1"/>
</dbReference>
<dbReference type="Proteomes" id="UP001229346">
    <property type="component" value="Unassembled WGS sequence"/>
</dbReference>
<evidence type="ECO:0000259" key="1">
    <source>
        <dbReference type="PROSITE" id="PS51186"/>
    </source>
</evidence>
<evidence type="ECO:0000313" key="2">
    <source>
        <dbReference type="EMBL" id="MDQ0116059.1"/>
    </source>
</evidence>
<dbReference type="Pfam" id="PF13302">
    <property type="entry name" value="Acetyltransf_3"/>
    <property type="match status" value="1"/>
</dbReference>